<keyword evidence="2" id="KW-1185">Reference proteome</keyword>
<organism evidence="1 2">
    <name type="scientific">Trifolium subterraneum</name>
    <name type="common">Subterranean clover</name>
    <dbReference type="NCBI Taxonomy" id="3900"/>
    <lineage>
        <taxon>Eukaryota</taxon>
        <taxon>Viridiplantae</taxon>
        <taxon>Streptophyta</taxon>
        <taxon>Embryophyta</taxon>
        <taxon>Tracheophyta</taxon>
        <taxon>Spermatophyta</taxon>
        <taxon>Magnoliopsida</taxon>
        <taxon>eudicotyledons</taxon>
        <taxon>Gunneridae</taxon>
        <taxon>Pentapetalae</taxon>
        <taxon>rosids</taxon>
        <taxon>fabids</taxon>
        <taxon>Fabales</taxon>
        <taxon>Fabaceae</taxon>
        <taxon>Papilionoideae</taxon>
        <taxon>50 kb inversion clade</taxon>
        <taxon>NPAAA clade</taxon>
        <taxon>Hologalegina</taxon>
        <taxon>IRL clade</taxon>
        <taxon>Trifolieae</taxon>
        <taxon>Trifolium</taxon>
    </lineage>
</organism>
<name>A0A2Z6NM02_TRISU</name>
<evidence type="ECO:0008006" key="3">
    <source>
        <dbReference type="Google" id="ProtNLM"/>
    </source>
</evidence>
<dbReference type="OrthoDB" id="696485at2759"/>
<proteinExistence type="predicted"/>
<dbReference type="EMBL" id="DF974122">
    <property type="protein sequence ID" value="GAU45428.1"/>
    <property type="molecule type" value="Genomic_DNA"/>
</dbReference>
<dbReference type="AlphaFoldDB" id="A0A2Z6NM02"/>
<protein>
    <recommendedName>
        <fullName evidence="3">Reverse transcriptase zinc-binding domain-containing protein</fullName>
    </recommendedName>
</protein>
<sequence length="108" mass="12963">MIGVWYEIFKWLGMVLVMPPNLFYLLDCVNVVTSSKKARNGFLLIWNTAIWSIWRMRNNIIFNGITKEPWELVEEVKVLSWKWSVDRLKIAPCLFYEWTWDPGSCFNR</sequence>
<evidence type="ECO:0000313" key="1">
    <source>
        <dbReference type="EMBL" id="GAU45428.1"/>
    </source>
</evidence>
<accession>A0A2Z6NM02</accession>
<reference evidence="2" key="1">
    <citation type="journal article" date="2017" name="Front. Plant Sci.">
        <title>Climate Clever Clovers: New Paradigm to Reduce the Environmental Footprint of Ruminants by Breeding Low Methanogenic Forages Utilizing Haplotype Variation.</title>
        <authorList>
            <person name="Kaur P."/>
            <person name="Appels R."/>
            <person name="Bayer P.E."/>
            <person name="Keeble-Gagnere G."/>
            <person name="Wang J."/>
            <person name="Hirakawa H."/>
            <person name="Shirasawa K."/>
            <person name="Vercoe P."/>
            <person name="Stefanova K."/>
            <person name="Durmic Z."/>
            <person name="Nichols P."/>
            <person name="Revell C."/>
            <person name="Isobe S.N."/>
            <person name="Edwards D."/>
            <person name="Erskine W."/>
        </authorList>
    </citation>
    <scope>NUCLEOTIDE SEQUENCE [LARGE SCALE GENOMIC DNA]</scope>
    <source>
        <strain evidence="2">cv. Daliak</strain>
    </source>
</reference>
<dbReference type="Proteomes" id="UP000242715">
    <property type="component" value="Unassembled WGS sequence"/>
</dbReference>
<gene>
    <name evidence="1" type="ORF">TSUD_182970</name>
</gene>
<evidence type="ECO:0000313" key="2">
    <source>
        <dbReference type="Proteomes" id="UP000242715"/>
    </source>
</evidence>